<dbReference type="PANTHER" id="PTHR47691">
    <property type="entry name" value="REGULATOR-RELATED"/>
    <property type="match status" value="1"/>
</dbReference>
<proteinExistence type="predicted"/>
<dbReference type="GO" id="GO:0006355">
    <property type="term" value="P:regulation of DNA-templated transcription"/>
    <property type="evidence" value="ECO:0007669"/>
    <property type="project" value="InterPro"/>
</dbReference>
<dbReference type="InterPro" id="IPR027417">
    <property type="entry name" value="P-loop_NTPase"/>
</dbReference>
<dbReference type="InterPro" id="IPR058852">
    <property type="entry name" value="HTH_77"/>
</dbReference>
<dbReference type="OrthoDB" id="9811542at2"/>
<dbReference type="InterPro" id="IPR001867">
    <property type="entry name" value="OmpR/PhoB-type_DNA-bd"/>
</dbReference>
<evidence type="ECO:0000256" key="1">
    <source>
        <dbReference type="ARBA" id="ARBA00023125"/>
    </source>
</evidence>
<protein>
    <submittedName>
        <fullName evidence="2">Uncharacterized protein</fullName>
    </submittedName>
</protein>
<keyword evidence="1" id="KW-0238">DNA-binding</keyword>
<dbReference type="Proteomes" id="UP000193427">
    <property type="component" value="Chromosome"/>
</dbReference>
<evidence type="ECO:0000313" key="3">
    <source>
        <dbReference type="Proteomes" id="UP000193427"/>
    </source>
</evidence>
<evidence type="ECO:0000313" key="2">
    <source>
        <dbReference type="EMBL" id="ARN19384.1"/>
    </source>
</evidence>
<reference evidence="2 3" key="1">
    <citation type="submission" date="2016-04" db="EMBL/GenBank/DDBJ databases">
        <title>Complete genome sequence of natural rubber-degrading, novel Gram-negative bacterium, Rhizobacter gummiphilus strain NS21.</title>
        <authorList>
            <person name="Tabata M."/>
            <person name="Kasai D."/>
            <person name="Fukuda M."/>
        </authorList>
    </citation>
    <scope>NUCLEOTIDE SEQUENCE [LARGE SCALE GENOMIC DNA]</scope>
    <source>
        <strain evidence="2 3">NS21</strain>
    </source>
</reference>
<gene>
    <name evidence="2" type="ORF">A4W93_05350</name>
</gene>
<dbReference type="Pfam" id="PF25872">
    <property type="entry name" value="HTH_77"/>
    <property type="match status" value="1"/>
</dbReference>
<sequence>MTPSSPDTADTVWQFGSFRLSPGRRELLADGEVVPIGGRAFDILSALVERAGNVVARDELTARVWPRTIVEESSLRVQVGLLRRALGPAASFVVTVPGRGYSFVGAVSELNDTPVPDAAVAVAPEAGRPVLPLPVRLSPTLGREAAAAALRAKVLAHPLVTVLGLGGVGKSALALSVAEGLAEEFPDGLRYLDFQVEPDPEVLRALLADAAGRRMLVLLDGCDGRIEAAAGLAAALAEASPDLAVLATGRERLRVTGEQVVRLPPLDVPPDGTATAEAALGWGAVQLFVERARASRDAWTLTDRDAPWVADLCRRLDGVPLAIEMAAAAVDVLGVRGVLGQLDGPMPLLDRRRRTRQVRQQSLRASLDWSHDRLGAREQAVLRRVAVFASVFSLDDAIAVAAFDGVDEVDVTQAMAALVGVSLLSTVPGAGDTAYRLLAVTRAYAAAKLDASGERAAMVDRLARRPSQQFTPRS</sequence>
<dbReference type="InterPro" id="IPR036388">
    <property type="entry name" value="WH-like_DNA-bd_sf"/>
</dbReference>
<name>A0A1W6L556_9BURK</name>
<dbReference type="EMBL" id="CP015118">
    <property type="protein sequence ID" value="ARN19384.1"/>
    <property type="molecule type" value="Genomic_DNA"/>
</dbReference>
<dbReference type="SUPFAM" id="SSF52540">
    <property type="entry name" value="P-loop containing nucleoside triphosphate hydrolases"/>
    <property type="match status" value="1"/>
</dbReference>
<dbReference type="PANTHER" id="PTHR47691:SF3">
    <property type="entry name" value="HTH-TYPE TRANSCRIPTIONAL REGULATOR RV0890C-RELATED"/>
    <property type="match status" value="1"/>
</dbReference>
<accession>A0A1W6L556</accession>
<dbReference type="Pfam" id="PF00486">
    <property type="entry name" value="Trans_reg_C"/>
    <property type="match status" value="1"/>
</dbReference>
<dbReference type="RefSeq" id="WP_085749642.1">
    <property type="nucleotide sequence ID" value="NZ_BSPR01000002.1"/>
</dbReference>
<dbReference type="CDD" id="cd00383">
    <property type="entry name" value="trans_reg_C"/>
    <property type="match status" value="1"/>
</dbReference>
<dbReference type="AlphaFoldDB" id="A0A1W6L556"/>
<dbReference type="SUPFAM" id="SSF46894">
    <property type="entry name" value="C-terminal effector domain of the bipartite response regulators"/>
    <property type="match status" value="1"/>
</dbReference>
<organism evidence="2 3">
    <name type="scientific">Piscinibacter gummiphilus</name>
    <dbReference type="NCBI Taxonomy" id="946333"/>
    <lineage>
        <taxon>Bacteria</taxon>
        <taxon>Pseudomonadati</taxon>
        <taxon>Pseudomonadota</taxon>
        <taxon>Betaproteobacteria</taxon>
        <taxon>Burkholderiales</taxon>
        <taxon>Sphaerotilaceae</taxon>
        <taxon>Piscinibacter</taxon>
    </lineage>
</organism>
<dbReference type="Gene3D" id="1.10.10.10">
    <property type="entry name" value="Winged helix-like DNA-binding domain superfamily/Winged helix DNA-binding domain"/>
    <property type="match status" value="1"/>
</dbReference>
<keyword evidence="3" id="KW-1185">Reference proteome</keyword>
<dbReference type="SMART" id="SM00862">
    <property type="entry name" value="Trans_reg_C"/>
    <property type="match status" value="1"/>
</dbReference>
<dbReference type="PROSITE" id="PS51755">
    <property type="entry name" value="OMPR_PHOB"/>
    <property type="match status" value="1"/>
</dbReference>
<dbReference type="Gene3D" id="3.40.50.300">
    <property type="entry name" value="P-loop containing nucleotide triphosphate hydrolases"/>
    <property type="match status" value="1"/>
</dbReference>
<dbReference type="GO" id="GO:0000160">
    <property type="term" value="P:phosphorelay signal transduction system"/>
    <property type="evidence" value="ECO:0007669"/>
    <property type="project" value="InterPro"/>
</dbReference>
<dbReference type="GO" id="GO:0003677">
    <property type="term" value="F:DNA binding"/>
    <property type="evidence" value="ECO:0007669"/>
    <property type="project" value="UniProtKB-UniRule"/>
</dbReference>
<dbReference type="KEGG" id="rgu:A4W93_05350"/>
<dbReference type="InterPro" id="IPR016032">
    <property type="entry name" value="Sig_transdc_resp-reg_C-effctor"/>
</dbReference>
<dbReference type="STRING" id="946333.A4W93_05350"/>